<comment type="caution">
    <text evidence="9">The sequence shown here is derived from an EMBL/GenBank/DDBJ whole genome shotgun (WGS) entry which is preliminary data.</text>
</comment>
<comment type="similarity">
    <text evidence="1">Belongs to the sigma-70 factor family. ECF subfamily.</text>
</comment>
<feature type="region of interest" description="Disordered" evidence="6">
    <location>
        <begin position="610"/>
        <end position="712"/>
    </location>
</feature>
<dbReference type="Pfam" id="PF08281">
    <property type="entry name" value="Sigma70_r4_2"/>
    <property type="match status" value="1"/>
</dbReference>
<protein>
    <recommendedName>
        <fullName evidence="11">RNA polymerase sigma-70 region 2 domain-containing protein</fullName>
    </recommendedName>
</protein>
<evidence type="ECO:0000259" key="8">
    <source>
        <dbReference type="Pfam" id="PF08281"/>
    </source>
</evidence>
<dbReference type="SUPFAM" id="SSF88946">
    <property type="entry name" value="Sigma2 domain of RNA polymerase sigma factors"/>
    <property type="match status" value="1"/>
</dbReference>
<keyword evidence="4" id="KW-0238">DNA-binding</keyword>
<dbReference type="Pfam" id="PF04542">
    <property type="entry name" value="Sigma70_r2"/>
    <property type="match status" value="1"/>
</dbReference>
<dbReference type="InterPro" id="IPR007627">
    <property type="entry name" value="RNA_pol_sigma70_r2"/>
</dbReference>
<evidence type="ECO:0008006" key="11">
    <source>
        <dbReference type="Google" id="ProtNLM"/>
    </source>
</evidence>
<name>A0ABP8AQQ4_9ACTN</name>
<feature type="region of interest" description="Disordered" evidence="6">
    <location>
        <begin position="269"/>
        <end position="586"/>
    </location>
</feature>
<feature type="compositionally biased region" description="Low complexity" evidence="6">
    <location>
        <begin position="664"/>
        <end position="701"/>
    </location>
</feature>
<evidence type="ECO:0000256" key="3">
    <source>
        <dbReference type="ARBA" id="ARBA00023082"/>
    </source>
</evidence>
<dbReference type="EMBL" id="BAABAQ010000003">
    <property type="protein sequence ID" value="GAA4187617.1"/>
    <property type="molecule type" value="Genomic_DNA"/>
</dbReference>
<keyword evidence="2" id="KW-0805">Transcription regulation</keyword>
<evidence type="ECO:0000313" key="9">
    <source>
        <dbReference type="EMBL" id="GAA4187617.1"/>
    </source>
</evidence>
<dbReference type="InterPro" id="IPR036388">
    <property type="entry name" value="WH-like_DNA-bd_sf"/>
</dbReference>
<feature type="domain" description="RNA polymerase sigma factor 70 region 4 type 2" evidence="8">
    <location>
        <begin position="117"/>
        <end position="168"/>
    </location>
</feature>
<feature type="compositionally biased region" description="Low complexity" evidence="6">
    <location>
        <begin position="337"/>
        <end position="352"/>
    </location>
</feature>
<evidence type="ECO:0000256" key="6">
    <source>
        <dbReference type="SAM" id="MobiDB-lite"/>
    </source>
</evidence>
<keyword evidence="5" id="KW-0804">Transcription</keyword>
<reference evidence="10" key="1">
    <citation type="journal article" date="2019" name="Int. J. Syst. Evol. Microbiol.">
        <title>The Global Catalogue of Microorganisms (GCM) 10K type strain sequencing project: providing services to taxonomists for standard genome sequencing and annotation.</title>
        <authorList>
            <consortium name="The Broad Institute Genomics Platform"/>
            <consortium name="The Broad Institute Genome Sequencing Center for Infectious Disease"/>
            <person name="Wu L."/>
            <person name="Ma J."/>
        </authorList>
    </citation>
    <scope>NUCLEOTIDE SEQUENCE [LARGE SCALE GENOMIC DNA]</scope>
    <source>
        <strain evidence="10">JCM 17388</strain>
    </source>
</reference>
<dbReference type="RefSeq" id="WP_344917620.1">
    <property type="nucleotide sequence ID" value="NZ_BAABAQ010000003.1"/>
</dbReference>
<dbReference type="Gene3D" id="1.10.1740.10">
    <property type="match status" value="1"/>
</dbReference>
<keyword evidence="3" id="KW-0731">Sigma factor</keyword>
<gene>
    <name evidence="9" type="ORF">GCM10022252_21490</name>
</gene>
<feature type="compositionally biased region" description="Polar residues" evidence="6">
    <location>
        <begin position="304"/>
        <end position="313"/>
    </location>
</feature>
<dbReference type="InterPro" id="IPR013324">
    <property type="entry name" value="RNA_pol_sigma_r3/r4-like"/>
</dbReference>
<accession>A0ABP8AQQ4</accession>
<keyword evidence="10" id="KW-1185">Reference proteome</keyword>
<feature type="compositionally biased region" description="Low complexity" evidence="6">
    <location>
        <begin position="404"/>
        <end position="427"/>
    </location>
</feature>
<feature type="domain" description="RNA polymerase sigma-70 region 2" evidence="7">
    <location>
        <begin position="30"/>
        <end position="90"/>
    </location>
</feature>
<evidence type="ECO:0000313" key="10">
    <source>
        <dbReference type="Proteomes" id="UP001501251"/>
    </source>
</evidence>
<dbReference type="Gene3D" id="1.10.10.10">
    <property type="entry name" value="Winged helix-like DNA-binding domain superfamily/Winged helix DNA-binding domain"/>
    <property type="match status" value="1"/>
</dbReference>
<feature type="compositionally biased region" description="Low complexity" evidence="6">
    <location>
        <begin position="805"/>
        <end position="816"/>
    </location>
</feature>
<dbReference type="Proteomes" id="UP001501251">
    <property type="component" value="Unassembled WGS sequence"/>
</dbReference>
<sequence>MPGWPTVGRTDDQQLVEALRRADTTAPASLYDSYAERLNDYAHSLLGDRETAAGAVHDALVTAQGSVDRLREPGRLRAWLYALVRIRCADGGRGGPQGSAPPPDIHDDPAERELAALVHEAMAELSGQEREVLELSLRHDLGSGEVGAVLGLTSRQVTARLGRARDHLENAAAAVVLAKVGRAHCPDLSAMVDSWEGPLTTMLRRRLSAHIGRCEVCVERRDRHVSAGRLLDLLPLAYPPLSLRRRVIETCVNPESREERAAIVAGNGFDKAGFPTAAERRTGGRRWGGRKGGRRARDEGTSRGEGSTPPSGTRSRHAAPPSDTGTPAADARAWPSGTEATGTTGTTGTTGARYAESGPAPRYVMASPTDGEPERAAPWTDAGTRHASRPADDGVRHTPPPVDSEVWPEPAASAEAWPVPTVNAEAWPAPPADDEAWRTPPPVETGIWPAPSVDDQAWPGRLTEDEPWRATPSPDGEPWRATPPVTDRAWDATPPADDQAWQASWQADDEARHTPPGGGGDDWHVPPAEAPEARRTPPAGSTEAWRTSSAKDGGEVRRTPSLPGDGKRGTEALPAQRRRRRGRRGPVLLAAVCVLAATGAVVVVGGQDLAGGALRDPQTAPGTEPALITLEPGPAPEPDPLLEDPEDLEAVPTPTPRRSRKSETPVPTATATAARPAPSRAPTTGRPRPTRTATTPPAAGRLSVSCPGDIGEGAGQIRLAARDATVSWSATTSGGLDVHPAQGRLKAGARSVIWVTAKDPSESGTGRVAFKSAGGNAGCAISWESPEPDAPAPPDDPAPEPTPTPSAGASSEGATG</sequence>
<feature type="compositionally biased region" description="Pro residues" evidence="6">
    <location>
        <begin position="788"/>
        <end position="804"/>
    </location>
</feature>
<feature type="region of interest" description="Disordered" evidence="6">
    <location>
        <begin position="758"/>
        <end position="816"/>
    </location>
</feature>
<dbReference type="InterPro" id="IPR039425">
    <property type="entry name" value="RNA_pol_sigma-70-like"/>
</dbReference>
<evidence type="ECO:0000256" key="2">
    <source>
        <dbReference type="ARBA" id="ARBA00023015"/>
    </source>
</evidence>
<evidence type="ECO:0000256" key="1">
    <source>
        <dbReference type="ARBA" id="ARBA00010641"/>
    </source>
</evidence>
<organism evidence="9 10">
    <name type="scientific">Streptosporangium oxazolinicum</name>
    <dbReference type="NCBI Taxonomy" id="909287"/>
    <lineage>
        <taxon>Bacteria</taxon>
        <taxon>Bacillati</taxon>
        <taxon>Actinomycetota</taxon>
        <taxon>Actinomycetes</taxon>
        <taxon>Streptosporangiales</taxon>
        <taxon>Streptosporangiaceae</taxon>
        <taxon>Streptosporangium</taxon>
    </lineage>
</organism>
<dbReference type="SUPFAM" id="SSF88659">
    <property type="entry name" value="Sigma3 and sigma4 domains of RNA polymerase sigma factors"/>
    <property type="match status" value="1"/>
</dbReference>
<dbReference type="InterPro" id="IPR013325">
    <property type="entry name" value="RNA_pol_sigma_r2"/>
</dbReference>
<dbReference type="CDD" id="cd06171">
    <property type="entry name" value="Sigma70_r4"/>
    <property type="match status" value="1"/>
</dbReference>
<dbReference type="PANTHER" id="PTHR43133:SF8">
    <property type="entry name" value="RNA POLYMERASE SIGMA FACTOR HI_1459-RELATED"/>
    <property type="match status" value="1"/>
</dbReference>
<feature type="compositionally biased region" description="Low complexity" evidence="6">
    <location>
        <begin position="496"/>
        <end position="506"/>
    </location>
</feature>
<evidence type="ECO:0000256" key="5">
    <source>
        <dbReference type="ARBA" id="ARBA00023163"/>
    </source>
</evidence>
<feature type="compositionally biased region" description="Basic residues" evidence="6">
    <location>
        <begin position="283"/>
        <end position="294"/>
    </location>
</feature>
<evidence type="ECO:0000256" key="4">
    <source>
        <dbReference type="ARBA" id="ARBA00023125"/>
    </source>
</evidence>
<dbReference type="PANTHER" id="PTHR43133">
    <property type="entry name" value="RNA POLYMERASE ECF-TYPE SIGMA FACTO"/>
    <property type="match status" value="1"/>
</dbReference>
<proteinExistence type="inferred from homology"/>
<feature type="compositionally biased region" description="Acidic residues" evidence="6">
    <location>
        <begin position="640"/>
        <end position="649"/>
    </location>
</feature>
<dbReference type="InterPro" id="IPR013249">
    <property type="entry name" value="RNA_pol_sigma70_r4_t2"/>
</dbReference>
<evidence type="ECO:0000259" key="7">
    <source>
        <dbReference type="Pfam" id="PF04542"/>
    </source>
</evidence>